<dbReference type="EMBL" id="FN594968">
    <property type="protein sequence ID" value="CCB44854.1"/>
    <property type="molecule type" value="Genomic_DNA"/>
</dbReference>
<dbReference type="AlphaFoldDB" id="F6GY16"/>
<dbReference type="PaxDb" id="29760-VIT_18s0072g00850.t01"/>
<organism evidence="1 2">
    <name type="scientific">Vitis vinifera</name>
    <name type="common">Grape</name>
    <dbReference type="NCBI Taxonomy" id="29760"/>
    <lineage>
        <taxon>Eukaryota</taxon>
        <taxon>Viridiplantae</taxon>
        <taxon>Streptophyta</taxon>
        <taxon>Embryophyta</taxon>
        <taxon>Tracheophyta</taxon>
        <taxon>Spermatophyta</taxon>
        <taxon>Magnoliopsida</taxon>
        <taxon>eudicotyledons</taxon>
        <taxon>Gunneridae</taxon>
        <taxon>Pentapetalae</taxon>
        <taxon>rosids</taxon>
        <taxon>Vitales</taxon>
        <taxon>Vitaceae</taxon>
        <taxon>Viteae</taxon>
        <taxon>Vitis</taxon>
    </lineage>
</organism>
<dbReference type="HOGENOM" id="CLU_3423622_0_0_1"/>
<evidence type="ECO:0000313" key="2">
    <source>
        <dbReference type="Proteomes" id="UP000009183"/>
    </source>
</evidence>
<accession>F6GY16</accession>
<proteinExistence type="predicted"/>
<sequence>MERNSRYRIISAILNLNFWNEIF</sequence>
<dbReference type="Proteomes" id="UP000009183">
    <property type="component" value="Chromosome 18"/>
</dbReference>
<evidence type="ECO:0000313" key="1">
    <source>
        <dbReference type="EMBL" id="CCB44854.1"/>
    </source>
</evidence>
<gene>
    <name evidence="1" type="ordered locus">VIT_18s0072g00850</name>
</gene>
<reference evidence="2" key="1">
    <citation type="journal article" date="2007" name="Nature">
        <title>The grapevine genome sequence suggests ancestral hexaploidization in major angiosperm phyla.</title>
        <authorList>
            <consortium name="The French-Italian Public Consortium for Grapevine Genome Characterization."/>
            <person name="Jaillon O."/>
            <person name="Aury J.-M."/>
            <person name="Noel B."/>
            <person name="Policriti A."/>
            <person name="Clepet C."/>
            <person name="Casagrande A."/>
            <person name="Choisne N."/>
            <person name="Aubourg S."/>
            <person name="Vitulo N."/>
            <person name="Jubin C."/>
            <person name="Vezzi A."/>
            <person name="Legeai F."/>
            <person name="Hugueney P."/>
            <person name="Dasilva C."/>
            <person name="Horner D."/>
            <person name="Mica E."/>
            <person name="Jublot D."/>
            <person name="Poulain J."/>
            <person name="Bruyere C."/>
            <person name="Billault A."/>
            <person name="Segurens B."/>
            <person name="Gouyvenoux M."/>
            <person name="Ugarte E."/>
            <person name="Cattonaro F."/>
            <person name="Anthouard V."/>
            <person name="Vico V."/>
            <person name="Del Fabbro C."/>
            <person name="Alaux M."/>
            <person name="Di Gaspero G."/>
            <person name="Dumas V."/>
            <person name="Felice N."/>
            <person name="Paillard S."/>
            <person name="Juman I."/>
            <person name="Moroldo M."/>
            <person name="Scalabrin S."/>
            <person name="Canaguier A."/>
            <person name="Le Clainche I."/>
            <person name="Malacrida G."/>
            <person name="Durand E."/>
            <person name="Pesole G."/>
            <person name="Laucou V."/>
            <person name="Chatelet P."/>
            <person name="Merdinoglu D."/>
            <person name="Delledonne M."/>
            <person name="Pezzotti M."/>
            <person name="Lecharny A."/>
            <person name="Scarpelli C."/>
            <person name="Artiguenave F."/>
            <person name="Pe M.E."/>
            <person name="Valle G."/>
            <person name="Morgante M."/>
            <person name="Caboche M."/>
            <person name="Adam-Blondon A.-F."/>
            <person name="Weissenbach J."/>
            <person name="Quetier F."/>
            <person name="Wincker P."/>
        </authorList>
    </citation>
    <scope>NUCLEOTIDE SEQUENCE [LARGE SCALE GENOMIC DNA]</scope>
    <source>
        <strain evidence="2">cv. Pinot noir / PN40024</strain>
    </source>
</reference>
<keyword evidence="2" id="KW-1185">Reference proteome</keyword>
<dbReference type="InParanoid" id="F6GY16"/>
<protein>
    <submittedName>
        <fullName evidence="1">Uncharacterized protein</fullName>
    </submittedName>
</protein>
<name>F6GY16_VITVI</name>